<protein>
    <recommendedName>
        <fullName evidence="3">HEAT repeat domain-containing protein</fullName>
    </recommendedName>
</protein>
<dbReference type="EMBL" id="JAEQNB010000004">
    <property type="protein sequence ID" value="MBL0387553.1"/>
    <property type="molecule type" value="Genomic_DNA"/>
</dbReference>
<dbReference type="InterPro" id="IPR016024">
    <property type="entry name" value="ARM-type_fold"/>
</dbReference>
<reference evidence="1 2" key="1">
    <citation type="submission" date="2021-01" db="EMBL/GenBank/DDBJ databases">
        <title>Tumebacillus sp. strain ITR2 16S ribosomal RNA gene Genome sequencing and assembly.</title>
        <authorList>
            <person name="Kang M."/>
        </authorList>
    </citation>
    <scope>NUCLEOTIDE SEQUENCE [LARGE SCALE GENOMIC DNA]</scope>
    <source>
        <strain evidence="1 2">ITR2</strain>
    </source>
</reference>
<organism evidence="1 2">
    <name type="scientific">Tumebacillus amylolyticus</name>
    <dbReference type="NCBI Taxonomy" id="2801339"/>
    <lineage>
        <taxon>Bacteria</taxon>
        <taxon>Bacillati</taxon>
        <taxon>Bacillota</taxon>
        <taxon>Bacilli</taxon>
        <taxon>Bacillales</taxon>
        <taxon>Alicyclobacillaceae</taxon>
        <taxon>Tumebacillus</taxon>
    </lineage>
</organism>
<dbReference type="RefSeq" id="WP_201635677.1">
    <property type="nucleotide sequence ID" value="NZ_JAEQNB010000004.1"/>
</dbReference>
<dbReference type="Proteomes" id="UP000602284">
    <property type="component" value="Unassembled WGS sequence"/>
</dbReference>
<accession>A0ABS1JD59</accession>
<dbReference type="Gene3D" id="1.25.10.10">
    <property type="entry name" value="Leucine-rich Repeat Variant"/>
    <property type="match status" value="1"/>
</dbReference>
<dbReference type="SUPFAM" id="SSF48371">
    <property type="entry name" value="ARM repeat"/>
    <property type="match status" value="1"/>
</dbReference>
<evidence type="ECO:0000313" key="2">
    <source>
        <dbReference type="Proteomes" id="UP000602284"/>
    </source>
</evidence>
<evidence type="ECO:0008006" key="3">
    <source>
        <dbReference type="Google" id="ProtNLM"/>
    </source>
</evidence>
<keyword evidence="2" id="KW-1185">Reference proteome</keyword>
<gene>
    <name evidence="1" type="ORF">JJB07_12980</name>
</gene>
<sequence length="289" mass="32622">MAKKRALSERELEIQRVAATGNAGELAVLLNSGFHHGKNGAPQAEKMLAAKTIWETFGTHSTGETCEEVLSITRDLASSYSPSARQVACALLQELWLRDETLTPLLIELTLDEDWEVREWAAGAYTAKMRHEFPTNMPFFHELIEKYPHESVLRQTALGIKQTAQARIPDSVDHLLNLTDKLMTSESEYVRKNLGPFAIGDGLLRLYPDQTISFLKKAARHTAWPARWNAVMSFSAAQGAKHPDLAFELLTRLQHDPQQEVQRAVRTTAKNLAKRLPNDNRFVSFFVRM</sequence>
<evidence type="ECO:0000313" key="1">
    <source>
        <dbReference type="EMBL" id="MBL0387553.1"/>
    </source>
</evidence>
<dbReference type="InterPro" id="IPR011989">
    <property type="entry name" value="ARM-like"/>
</dbReference>
<name>A0ABS1JD59_9BACL</name>
<comment type="caution">
    <text evidence="1">The sequence shown here is derived from an EMBL/GenBank/DDBJ whole genome shotgun (WGS) entry which is preliminary data.</text>
</comment>
<proteinExistence type="predicted"/>